<dbReference type="InterPro" id="IPR003481">
    <property type="entry name" value="FliD_N"/>
</dbReference>
<feature type="domain" description="Flagellar hook-associated protein 2 N-terminal" evidence="6">
    <location>
        <begin position="10"/>
        <end position="109"/>
    </location>
</feature>
<evidence type="ECO:0000256" key="3">
    <source>
        <dbReference type="ARBA" id="ARBA00023054"/>
    </source>
</evidence>
<accession>A0A2Z4PQU9</accession>
<dbReference type="Pfam" id="PF07196">
    <property type="entry name" value="Flagellin_IN"/>
    <property type="match status" value="1"/>
</dbReference>
<comment type="similarity">
    <text evidence="1 5">Belongs to the FliD family.</text>
</comment>
<dbReference type="GO" id="GO:0071973">
    <property type="term" value="P:bacterial-type flagellum-dependent cell motility"/>
    <property type="evidence" value="ECO:0007669"/>
    <property type="project" value="TreeGrafter"/>
</dbReference>
<dbReference type="RefSeq" id="WP_112136974.1">
    <property type="nucleotide sequence ID" value="NZ_CP016181.1"/>
</dbReference>
<dbReference type="GO" id="GO:0009424">
    <property type="term" value="C:bacterial-type flagellum hook"/>
    <property type="evidence" value="ECO:0007669"/>
    <property type="project" value="UniProtKB-UniRule"/>
</dbReference>
<dbReference type="Pfam" id="PF07195">
    <property type="entry name" value="FliD_C"/>
    <property type="match status" value="1"/>
</dbReference>
<evidence type="ECO:0000313" key="8">
    <source>
        <dbReference type="EMBL" id="AWX99846.1"/>
    </source>
</evidence>
<comment type="function">
    <text evidence="5">Required for morphogenesis and for the elongation of the flagellar filament by facilitating polymerization of the flagellin monomers at the tip of growing filament. Forms a capping structure, which prevents flagellin subunits (transported through the central channel of the flagellum) from leaking out without polymerization at the distal end.</text>
</comment>
<name>A0A2Z4PQU9_9GAMM</name>
<sequence>MAIGSLGAGSGLDLESLVSDMVSARRDTKVKLYENKLAGYEAELSALGSVGLAIDNFKTFVTTLNDDDLFSGRNAIIQQKEGKESLSIIPDKTASTDTYSIQVNQLAKGSRLVSDISSFSSRDEVVTSSGGELTLTAGDDELVLDVKPDTTLSKLREQINSAGKDLGVSANLVDDGDGHMFFTITSTKTGVGNTLSIDSSNLTLDSAALGGFFPGLSVPLGGEAQDAIITVDGIRVRNDSNEFDKAVAGLTINALDVSKEPIKVDISYNKETVENTIQGFVGSYNELISVFKQNTAKGSVLNGNSMIRNLSSSLASDLMSNHSSEGSAFTSIFDVGVEFLEDGTLSYDSDKFNSAVEEDFDGVASLFIGKNGLATSLDGLLDTYAGPRGMNSTLKDSVTKSIGSTEESLSDYEARMEKYESSLRSKFTNLDTQLANMNAQGSYLNSMLSQL</sequence>
<keyword evidence="8" id="KW-0282">Flagellum</keyword>
<evidence type="ECO:0000259" key="7">
    <source>
        <dbReference type="Pfam" id="PF07195"/>
    </source>
</evidence>
<keyword evidence="5" id="KW-0964">Secreted</keyword>
<comment type="subunit">
    <text evidence="2 5">Homopentamer.</text>
</comment>
<keyword evidence="8" id="KW-0966">Cell projection</keyword>
<dbReference type="Proteomes" id="UP000249898">
    <property type="component" value="Chromosome"/>
</dbReference>
<comment type="subcellular location">
    <subcellularLocation>
        <location evidence="5">Secreted</location>
    </subcellularLocation>
    <subcellularLocation>
        <location evidence="5">Bacterial flagellum</location>
    </subcellularLocation>
</comment>
<evidence type="ECO:0000256" key="5">
    <source>
        <dbReference type="RuleBase" id="RU362066"/>
    </source>
</evidence>
<evidence type="ECO:0000313" key="9">
    <source>
        <dbReference type="Proteomes" id="UP000249898"/>
    </source>
</evidence>
<dbReference type="OrthoDB" id="5980200at2"/>
<evidence type="ECO:0000256" key="2">
    <source>
        <dbReference type="ARBA" id="ARBA00011255"/>
    </source>
</evidence>
<dbReference type="InterPro" id="IPR010810">
    <property type="entry name" value="Flagellin_hook_IN_motif"/>
</dbReference>
<keyword evidence="8" id="KW-0969">Cilium</keyword>
<reference evidence="8 9" key="1">
    <citation type="submission" date="2016-06" db="EMBL/GenBank/DDBJ databases">
        <title>The sequenced genome of the ice-adhering bacterium Marinomonas primoryensis, from Antarctica.</title>
        <authorList>
            <person name="Graham L."/>
            <person name="Vance T.D.R."/>
            <person name="Davies P.L."/>
        </authorList>
    </citation>
    <scope>NUCLEOTIDE SEQUENCE [LARGE SCALE GENOMIC DNA]</scope>
    <source>
        <strain evidence="8 9">AceL</strain>
    </source>
</reference>
<keyword evidence="4 5" id="KW-0975">Bacterial flagellum</keyword>
<proteinExistence type="inferred from homology"/>
<evidence type="ECO:0000256" key="4">
    <source>
        <dbReference type="ARBA" id="ARBA00023143"/>
    </source>
</evidence>
<protein>
    <recommendedName>
        <fullName evidence="5">Flagellar hook-associated protein 2</fullName>
        <shortName evidence="5">HAP2</shortName>
    </recommendedName>
    <alternativeName>
        <fullName evidence="5">Flagellar cap protein</fullName>
    </alternativeName>
</protein>
<dbReference type="GO" id="GO:0005576">
    <property type="term" value="C:extracellular region"/>
    <property type="evidence" value="ECO:0007669"/>
    <property type="project" value="UniProtKB-SubCell"/>
</dbReference>
<dbReference type="GO" id="GO:0007155">
    <property type="term" value="P:cell adhesion"/>
    <property type="evidence" value="ECO:0007669"/>
    <property type="project" value="InterPro"/>
</dbReference>
<evidence type="ECO:0000259" key="6">
    <source>
        <dbReference type="Pfam" id="PF02465"/>
    </source>
</evidence>
<dbReference type="InterPro" id="IPR040026">
    <property type="entry name" value="FliD"/>
</dbReference>
<dbReference type="PANTHER" id="PTHR30288:SF0">
    <property type="entry name" value="FLAGELLAR HOOK-ASSOCIATED PROTEIN 2"/>
    <property type="match status" value="1"/>
</dbReference>
<organism evidence="8 9">
    <name type="scientific">Marinomonas primoryensis</name>
    <dbReference type="NCBI Taxonomy" id="178399"/>
    <lineage>
        <taxon>Bacteria</taxon>
        <taxon>Pseudomonadati</taxon>
        <taxon>Pseudomonadota</taxon>
        <taxon>Gammaproteobacteria</taxon>
        <taxon>Oceanospirillales</taxon>
        <taxon>Oceanospirillaceae</taxon>
        <taxon>Marinomonas</taxon>
    </lineage>
</organism>
<dbReference type="PANTHER" id="PTHR30288">
    <property type="entry name" value="FLAGELLAR CAP/ASSEMBLY PROTEIN FLID"/>
    <property type="match status" value="1"/>
</dbReference>
<evidence type="ECO:0000256" key="1">
    <source>
        <dbReference type="ARBA" id="ARBA00009764"/>
    </source>
</evidence>
<dbReference type="GO" id="GO:0009421">
    <property type="term" value="C:bacterial-type flagellum filament cap"/>
    <property type="evidence" value="ECO:0007669"/>
    <property type="project" value="InterPro"/>
</dbReference>
<keyword evidence="3" id="KW-0175">Coiled coil</keyword>
<dbReference type="Pfam" id="PF02465">
    <property type="entry name" value="FliD_N"/>
    <property type="match status" value="1"/>
</dbReference>
<gene>
    <name evidence="8" type="ORF">A8139_07435</name>
</gene>
<dbReference type="EMBL" id="CP016181">
    <property type="protein sequence ID" value="AWX99846.1"/>
    <property type="molecule type" value="Genomic_DNA"/>
</dbReference>
<dbReference type="AlphaFoldDB" id="A0A2Z4PQU9"/>
<dbReference type="InterPro" id="IPR010809">
    <property type="entry name" value="FliD_C"/>
</dbReference>
<feature type="domain" description="Flagellar hook-associated protein 2 C-terminal" evidence="7">
    <location>
        <begin position="224"/>
        <end position="439"/>
    </location>
</feature>